<dbReference type="EMBL" id="BT096427">
    <property type="protein sequence ID" value="ACU20639.1"/>
    <property type="molecule type" value="mRNA"/>
</dbReference>
<dbReference type="AlphaFoldDB" id="C6TFN7"/>
<reference evidence="1" key="1">
    <citation type="submission" date="2009-08" db="EMBL/GenBank/DDBJ databases">
        <authorList>
            <person name="Cheung F."/>
            <person name="Xiao Y."/>
            <person name="Chan A."/>
            <person name="Moskal W."/>
            <person name="Town C.D."/>
        </authorList>
    </citation>
    <scope>NUCLEOTIDE SEQUENCE</scope>
</reference>
<protein>
    <submittedName>
        <fullName evidence="1">Uncharacterized protein</fullName>
    </submittedName>
</protein>
<proteinExistence type="evidence at transcript level"/>
<name>C6TFN7_SOYBN</name>
<accession>C6TFN7</accession>
<sequence length="39" mass="4705">MNRTRERGIKEKRVLEIYIQVIHTPFFYFINGISFVDSS</sequence>
<organism evidence="1">
    <name type="scientific">Glycine max</name>
    <name type="common">Soybean</name>
    <name type="synonym">Glycine hispida</name>
    <dbReference type="NCBI Taxonomy" id="3847"/>
    <lineage>
        <taxon>Eukaryota</taxon>
        <taxon>Viridiplantae</taxon>
        <taxon>Streptophyta</taxon>
        <taxon>Embryophyta</taxon>
        <taxon>Tracheophyta</taxon>
        <taxon>Spermatophyta</taxon>
        <taxon>Magnoliopsida</taxon>
        <taxon>eudicotyledons</taxon>
        <taxon>Gunneridae</taxon>
        <taxon>Pentapetalae</taxon>
        <taxon>rosids</taxon>
        <taxon>fabids</taxon>
        <taxon>Fabales</taxon>
        <taxon>Fabaceae</taxon>
        <taxon>Papilionoideae</taxon>
        <taxon>50 kb inversion clade</taxon>
        <taxon>NPAAA clade</taxon>
        <taxon>indigoferoid/millettioid clade</taxon>
        <taxon>Phaseoleae</taxon>
        <taxon>Glycine</taxon>
        <taxon>Glycine subgen. Soja</taxon>
    </lineage>
</organism>
<evidence type="ECO:0000313" key="1">
    <source>
        <dbReference type="EMBL" id="ACU20639.1"/>
    </source>
</evidence>